<evidence type="ECO:0000313" key="11">
    <source>
        <dbReference type="Proteomes" id="UP000186112"/>
    </source>
</evidence>
<dbReference type="Pfam" id="PF12821">
    <property type="entry name" value="ThrE_2"/>
    <property type="match status" value="1"/>
</dbReference>
<feature type="transmembrane region" description="Helical" evidence="8">
    <location>
        <begin position="7"/>
        <end position="29"/>
    </location>
</feature>
<keyword evidence="4 8" id="KW-0812">Transmembrane</keyword>
<evidence type="ECO:0000256" key="2">
    <source>
        <dbReference type="ARBA" id="ARBA00022475"/>
    </source>
</evidence>
<dbReference type="RefSeq" id="WP_084191951.1">
    <property type="nucleotide sequence ID" value="NZ_LTDM01000064.1"/>
</dbReference>
<protein>
    <recommendedName>
        <fullName evidence="9">Threonine/Serine exporter ThrE domain-containing protein</fullName>
    </recommendedName>
</protein>
<keyword evidence="6 8" id="KW-0472">Membrane</keyword>
<sequence length="145" mass="15832">MSVLLQFMYSFFATIGFAIYFGAPVNSIIPSGISGGASWSLYYIMFSILNDKILATFMGAFLVGTLGEALAIKYKKPATVFITPGIVPLVPGAGMYYTMSYLVGRNFNKAINAGTEVFFMAAAIAMGIIVSTIFTRTIRRFKRQN</sequence>
<evidence type="ECO:0000256" key="1">
    <source>
        <dbReference type="ARBA" id="ARBA00004651"/>
    </source>
</evidence>
<comment type="caution">
    <text evidence="10">The sequence shown here is derived from an EMBL/GenBank/DDBJ whole genome shotgun (WGS) entry which is preliminary data.</text>
</comment>
<evidence type="ECO:0000256" key="3">
    <source>
        <dbReference type="ARBA" id="ARBA00022519"/>
    </source>
</evidence>
<dbReference type="InterPro" id="IPR050539">
    <property type="entry name" value="ThrE_Dicarb/AminoAcid_Exp"/>
</dbReference>
<keyword evidence="11" id="KW-1185">Reference proteome</keyword>
<name>A0A1U7M310_TISCR</name>
<dbReference type="InterPro" id="IPR024528">
    <property type="entry name" value="ThrE_2"/>
</dbReference>
<dbReference type="Proteomes" id="UP000186112">
    <property type="component" value="Unassembled WGS sequence"/>
</dbReference>
<feature type="domain" description="Threonine/Serine exporter ThrE" evidence="9">
    <location>
        <begin position="6"/>
        <end position="133"/>
    </location>
</feature>
<dbReference type="EMBL" id="LTDM01000064">
    <property type="protein sequence ID" value="OLS01681.1"/>
    <property type="molecule type" value="Genomic_DNA"/>
</dbReference>
<feature type="transmembrane region" description="Helical" evidence="8">
    <location>
        <begin position="117"/>
        <end position="135"/>
    </location>
</feature>
<gene>
    <name evidence="10" type="ORF">TICRE_22810</name>
</gene>
<comment type="subcellular location">
    <subcellularLocation>
        <location evidence="1">Cell membrane</location>
        <topology evidence="1">Multi-pass membrane protein</topology>
    </subcellularLocation>
</comment>
<keyword evidence="5 8" id="KW-1133">Transmembrane helix</keyword>
<dbReference type="PANTHER" id="PTHR34390:SF1">
    <property type="entry name" value="SUCCINATE TRANSPORTER SUBUNIT YJJB-RELATED"/>
    <property type="match status" value="1"/>
</dbReference>
<keyword evidence="2" id="KW-1003">Cell membrane</keyword>
<comment type="similarity">
    <text evidence="7">Belongs to the ThrE exporter (TC 2.A.79) family.</text>
</comment>
<reference evidence="10 11" key="1">
    <citation type="submission" date="2016-02" db="EMBL/GenBank/DDBJ databases">
        <title>Genome sequence of Tissierella creatinophila DSM 6911.</title>
        <authorList>
            <person name="Poehlein A."/>
            <person name="Daniel R."/>
        </authorList>
    </citation>
    <scope>NUCLEOTIDE SEQUENCE [LARGE SCALE GENOMIC DNA]</scope>
    <source>
        <strain evidence="10 11">DSM 6911</strain>
    </source>
</reference>
<organism evidence="10 11">
    <name type="scientific">Tissierella creatinophila DSM 6911</name>
    <dbReference type="NCBI Taxonomy" id="1123403"/>
    <lineage>
        <taxon>Bacteria</taxon>
        <taxon>Bacillati</taxon>
        <taxon>Bacillota</taxon>
        <taxon>Tissierellia</taxon>
        <taxon>Tissierellales</taxon>
        <taxon>Tissierellaceae</taxon>
        <taxon>Tissierella</taxon>
    </lineage>
</organism>
<dbReference type="OrthoDB" id="9810047at2"/>
<proteinExistence type="inferred from homology"/>
<dbReference type="GO" id="GO:0005886">
    <property type="term" value="C:plasma membrane"/>
    <property type="evidence" value="ECO:0007669"/>
    <property type="project" value="UniProtKB-SubCell"/>
</dbReference>
<evidence type="ECO:0000256" key="4">
    <source>
        <dbReference type="ARBA" id="ARBA00022692"/>
    </source>
</evidence>
<feature type="transmembrane region" description="Helical" evidence="8">
    <location>
        <begin position="41"/>
        <end position="66"/>
    </location>
</feature>
<evidence type="ECO:0000313" key="10">
    <source>
        <dbReference type="EMBL" id="OLS01681.1"/>
    </source>
</evidence>
<dbReference type="GO" id="GO:0015744">
    <property type="term" value="P:succinate transport"/>
    <property type="evidence" value="ECO:0007669"/>
    <property type="project" value="TreeGrafter"/>
</dbReference>
<evidence type="ECO:0000256" key="6">
    <source>
        <dbReference type="ARBA" id="ARBA00023136"/>
    </source>
</evidence>
<keyword evidence="3" id="KW-0997">Cell inner membrane</keyword>
<accession>A0A1U7M310</accession>
<evidence type="ECO:0000256" key="5">
    <source>
        <dbReference type="ARBA" id="ARBA00022989"/>
    </source>
</evidence>
<feature type="transmembrane region" description="Helical" evidence="8">
    <location>
        <begin position="78"/>
        <end position="97"/>
    </location>
</feature>
<evidence type="ECO:0000259" key="9">
    <source>
        <dbReference type="Pfam" id="PF12821"/>
    </source>
</evidence>
<dbReference type="PANTHER" id="PTHR34390">
    <property type="entry name" value="UPF0442 PROTEIN YJJB-RELATED"/>
    <property type="match status" value="1"/>
</dbReference>
<evidence type="ECO:0000256" key="7">
    <source>
        <dbReference type="ARBA" id="ARBA00034125"/>
    </source>
</evidence>
<evidence type="ECO:0000256" key="8">
    <source>
        <dbReference type="SAM" id="Phobius"/>
    </source>
</evidence>
<dbReference type="AlphaFoldDB" id="A0A1U7M310"/>